<proteinExistence type="predicted"/>
<sequence>MADIINRVHHSYRSILMLSSKSMLVSTPDWMEIGNGGLVQATGVDVEMNWAVMSILSMVEAQLPPGFRFHPRDDELICDYLALKLTGNNIRSFNGCPMMVDVDLNMCEPWDLPGIDNGARNHCHGIELVLVSCHQVHLHLYFFGLNLKLAIACVGGKEWYFFNLRDRKYATGQRTNRATMSGYWKATGKDRSVTRQNVHVGMRKTLVFYQGRAPKGKKTNWVMHEYRMEDSAVAATQKIFSFQDDWVLCRVFYKSREMPTKPSMETSQYDSGRRTLPPLVDNYINIDQTPLNMEGFGQVPCFSSIIPHLSSSERGVPLTRCFHQMTGLPNLGYRLNQLDSDRKLTKSVLNCLAKMEGDPKQALVQNLVEGCFGSCSTQRGLPPAWNPF</sequence>
<dbReference type="GO" id="GO:0006355">
    <property type="term" value="P:regulation of DNA-templated transcription"/>
    <property type="evidence" value="ECO:0007669"/>
    <property type="project" value="InterPro"/>
</dbReference>
<protein>
    <recommendedName>
        <fullName evidence="5">NAC domain-containing protein</fullName>
    </recommendedName>
</protein>
<dbReference type="InterPro" id="IPR003441">
    <property type="entry name" value="NAC-dom"/>
</dbReference>
<evidence type="ECO:0000256" key="3">
    <source>
        <dbReference type="ARBA" id="ARBA00023163"/>
    </source>
</evidence>
<keyword evidence="4" id="KW-0539">Nucleus</keyword>
<dbReference type="Gene3D" id="2.170.150.80">
    <property type="entry name" value="NAC domain"/>
    <property type="match status" value="1"/>
</dbReference>
<feature type="domain" description="NAC" evidence="5">
    <location>
        <begin position="63"/>
        <end position="254"/>
    </location>
</feature>
<dbReference type="Proteomes" id="UP000734854">
    <property type="component" value="Unassembled WGS sequence"/>
</dbReference>
<dbReference type="InterPro" id="IPR036093">
    <property type="entry name" value="NAC_dom_sf"/>
</dbReference>
<evidence type="ECO:0000313" key="7">
    <source>
        <dbReference type="Proteomes" id="UP000734854"/>
    </source>
</evidence>
<accession>A0A8J5LSI7</accession>
<dbReference type="PANTHER" id="PTHR31744:SF96">
    <property type="entry name" value="NAC DOMAIN-CONTAINING PROTEIN 21_22"/>
    <property type="match status" value="1"/>
</dbReference>
<evidence type="ECO:0000313" key="6">
    <source>
        <dbReference type="EMBL" id="KAG6528933.1"/>
    </source>
</evidence>
<keyword evidence="2" id="KW-0238">DNA-binding</keyword>
<organism evidence="6 7">
    <name type="scientific">Zingiber officinale</name>
    <name type="common">Ginger</name>
    <name type="synonym">Amomum zingiber</name>
    <dbReference type="NCBI Taxonomy" id="94328"/>
    <lineage>
        <taxon>Eukaryota</taxon>
        <taxon>Viridiplantae</taxon>
        <taxon>Streptophyta</taxon>
        <taxon>Embryophyta</taxon>
        <taxon>Tracheophyta</taxon>
        <taxon>Spermatophyta</taxon>
        <taxon>Magnoliopsida</taxon>
        <taxon>Liliopsida</taxon>
        <taxon>Zingiberales</taxon>
        <taxon>Zingiberaceae</taxon>
        <taxon>Zingiber</taxon>
    </lineage>
</organism>
<comment type="caution">
    <text evidence="6">The sequence shown here is derived from an EMBL/GenBank/DDBJ whole genome shotgun (WGS) entry which is preliminary data.</text>
</comment>
<dbReference type="AlphaFoldDB" id="A0A8J5LSI7"/>
<keyword evidence="3" id="KW-0804">Transcription</keyword>
<name>A0A8J5LSI7_ZINOF</name>
<dbReference type="PROSITE" id="PS51005">
    <property type="entry name" value="NAC"/>
    <property type="match status" value="1"/>
</dbReference>
<dbReference type="EMBL" id="JACMSC010000003">
    <property type="protein sequence ID" value="KAG6528933.1"/>
    <property type="molecule type" value="Genomic_DNA"/>
</dbReference>
<keyword evidence="7" id="KW-1185">Reference proteome</keyword>
<gene>
    <name evidence="6" type="ORF">ZIOFF_011125</name>
</gene>
<dbReference type="PANTHER" id="PTHR31744">
    <property type="entry name" value="PROTEIN CUP-SHAPED COTYLEDON 2-RELATED"/>
    <property type="match status" value="1"/>
</dbReference>
<reference evidence="6 7" key="1">
    <citation type="submission" date="2020-08" db="EMBL/GenBank/DDBJ databases">
        <title>Plant Genome Project.</title>
        <authorList>
            <person name="Zhang R.-G."/>
        </authorList>
    </citation>
    <scope>NUCLEOTIDE SEQUENCE [LARGE SCALE GENOMIC DNA]</scope>
    <source>
        <tissue evidence="6">Rhizome</tissue>
    </source>
</reference>
<evidence type="ECO:0000256" key="1">
    <source>
        <dbReference type="ARBA" id="ARBA00023015"/>
    </source>
</evidence>
<evidence type="ECO:0000259" key="5">
    <source>
        <dbReference type="PROSITE" id="PS51005"/>
    </source>
</evidence>
<evidence type="ECO:0000256" key="2">
    <source>
        <dbReference type="ARBA" id="ARBA00023125"/>
    </source>
</evidence>
<evidence type="ECO:0000256" key="4">
    <source>
        <dbReference type="ARBA" id="ARBA00023242"/>
    </source>
</evidence>
<dbReference type="GO" id="GO:0003677">
    <property type="term" value="F:DNA binding"/>
    <property type="evidence" value="ECO:0007669"/>
    <property type="project" value="UniProtKB-KW"/>
</dbReference>
<keyword evidence="1" id="KW-0805">Transcription regulation</keyword>
<dbReference type="SUPFAM" id="SSF101941">
    <property type="entry name" value="NAC domain"/>
    <property type="match status" value="1"/>
</dbReference>
<dbReference type="Pfam" id="PF02365">
    <property type="entry name" value="NAM"/>
    <property type="match status" value="2"/>
</dbReference>